<name>A0A4U9XRF7_9STRE</name>
<accession>A0A4U9XRF7</accession>
<evidence type="ECO:0000313" key="3">
    <source>
        <dbReference type="Proteomes" id="UP000394068"/>
    </source>
</evidence>
<dbReference type="Proteomes" id="UP000394068">
    <property type="component" value="Unassembled WGS sequence"/>
</dbReference>
<proteinExistence type="predicted"/>
<evidence type="ECO:0000313" key="2">
    <source>
        <dbReference type="EMBL" id="VTS15448.1"/>
    </source>
</evidence>
<dbReference type="SUPFAM" id="SSF53756">
    <property type="entry name" value="UDP-Glycosyltransferase/glycogen phosphorylase"/>
    <property type="match status" value="1"/>
</dbReference>
<protein>
    <recommendedName>
        <fullName evidence="4">Glycosyltransferase subfamily 4-like N-terminal domain-containing protein</fullName>
    </recommendedName>
</protein>
<evidence type="ECO:0008006" key="4">
    <source>
        <dbReference type="Google" id="ProtNLM"/>
    </source>
</evidence>
<keyword evidence="1" id="KW-0808">Transferase</keyword>
<dbReference type="PANTHER" id="PTHR46401:SF2">
    <property type="entry name" value="GLYCOSYLTRANSFERASE WBBK-RELATED"/>
    <property type="match status" value="1"/>
</dbReference>
<dbReference type="GO" id="GO:0016757">
    <property type="term" value="F:glycosyltransferase activity"/>
    <property type="evidence" value="ECO:0007669"/>
    <property type="project" value="TreeGrafter"/>
</dbReference>
<dbReference type="Gene3D" id="3.40.50.2000">
    <property type="entry name" value="Glycogen Phosphorylase B"/>
    <property type="match status" value="2"/>
</dbReference>
<dbReference type="GO" id="GO:0009103">
    <property type="term" value="P:lipopolysaccharide biosynthetic process"/>
    <property type="evidence" value="ECO:0007669"/>
    <property type="project" value="TreeGrafter"/>
</dbReference>
<gene>
    <name evidence="2" type="ORF">NCTC5386_01367</name>
</gene>
<dbReference type="PANTHER" id="PTHR46401">
    <property type="entry name" value="GLYCOSYLTRANSFERASE WBBK-RELATED"/>
    <property type="match status" value="1"/>
</dbReference>
<dbReference type="EMBL" id="CABEHT010000001">
    <property type="protein sequence ID" value="VTS15448.1"/>
    <property type="molecule type" value="Genomic_DNA"/>
</dbReference>
<organism evidence="2 3">
    <name type="scientific">Streptococcus pseudoporcinus</name>
    <dbReference type="NCBI Taxonomy" id="361101"/>
    <lineage>
        <taxon>Bacteria</taxon>
        <taxon>Bacillati</taxon>
        <taxon>Bacillota</taxon>
        <taxon>Bacilli</taxon>
        <taxon>Lactobacillales</taxon>
        <taxon>Streptococcaceae</taxon>
        <taxon>Streptococcus</taxon>
    </lineage>
</organism>
<reference evidence="2 3" key="1">
    <citation type="submission" date="2019-05" db="EMBL/GenBank/DDBJ databases">
        <authorList>
            <consortium name="Pathogen Informatics"/>
        </authorList>
    </citation>
    <scope>NUCLEOTIDE SEQUENCE [LARGE SCALE GENOMIC DNA]</scope>
    <source>
        <strain evidence="2 3">NCTC5386</strain>
    </source>
</reference>
<dbReference type="AlphaFoldDB" id="A0A4U9XRF7"/>
<evidence type="ECO:0000256" key="1">
    <source>
        <dbReference type="ARBA" id="ARBA00022679"/>
    </source>
</evidence>
<sequence length="407" mass="46905">MSKILVVSYHYPPYEGSCSDKNKKIVKKLLNSGFEVIVLTKNAISEIDQFSDNLTIIRTAKNGILHKSMDFLPKINPERNKRSKYSKLISDSLIPDSTIDWLCEAKKCFKLNYELFSNVDLILSISSPYSAHLVSSYISKKIDRPFIMVYGDPWIYEPKRKRGFLRYRLEKTMENKLVQEAAKILLITDWNKEKYQEIYNLPDNKVYTYHIGFNPEYRRTTSKSVKSEMNHKLNIIYGGSLDEVHRNPEPFLIAMKQLEHIHLSIYNSDNPKIASMIENYGLSDKVSLFPIIASSEFNELLNQSDALLLFGNKTPFQVPGKLFNYIATEKTIIYVKNNNFDNDGTEEILEEYGNYILVDNSVSSIVDKLSQYKQISNGVSQINKFSYEKTMQPIIDAIGEVIGKTNE</sequence>
<dbReference type="RefSeq" id="WP_077321864.1">
    <property type="nucleotide sequence ID" value="NZ_CABEHT010000001.1"/>
</dbReference>